<feature type="domain" description="Gliding motility-associated protein GldM first immunoglobulin-like" evidence="3">
    <location>
        <begin position="227"/>
        <end position="320"/>
    </location>
</feature>
<evidence type="ECO:0000313" key="5">
    <source>
        <dbReference type="EMBL" id="PSK90037.1"/>
    </source>
</evidence>
<comment type="caution">
    <text evidence="5">The sequence shown here is derived from an EMBL/GenBank/DDBJ whole genome shotgun (WGS) entry which is preliminary data.</text>
</comment>
<sequence length="514" mass="56001">MSIPKEPRQLMINLMYLVLTAMLALNITKEVLTAFATINSSIESTNKTIIGKNDEFYKSFDEAQLTADSAKVRPLNDIAKLVKTQSEQTFAYLQSWKDSVVQRSGGYETAANGTQTIKALDDINTPTKMFVDEKKGDEIKKRLNSYVEFILSKVENPADRERIKKQIPLRLLDYPRSEENPSGDWSHGTFNNIPVVASIAMFSKFQNDVKNAESMVLEYLSSQVHLKDKKFDALVAIATPNTSYALEGQEIEASIVLAAYNKSANPRMSSSGGAVVVKDGVGTLKIKASGAGMKTVNGVIVNESNGVKEEYAFKFQYTVGSAGASLQLDKMNVMYIGVPNPVTLSASGYNIEDVKLSMPGADITSTGKGTYSINVTKQGVLEYAINASRGGQGGGKISGGKIRVKYIPPPQAMVGGITSGRLPAATAKAQKGVVAKLDNFDFDTRFEVVSFRFAYVPRNGEYGEQENSGALFSNAVRGYMDRSRPGDKWIFENVKAVGPDKRVQTINSVTITLN</sequence>
<dbReference type="Proteomes" id="UP000240572">
    <property type="component" value="Unassembled WGS sequence"/>
</dbReference>
<feature type="domain" description="Gliding motility-associated protein GldM N-terminal" evidence="2">
    <location>
        <begin position="30"/>
        <end position="222"/>
    </location>
</feature>
<proteinExistence type="predicted"/>
<dbReference type="Pfam" id="PF12081">
    <property type="entry name" value="GldM_1st"/>
    <property type="match status" value="1"/>
</dbReference>
<evidence type="ECO:0000313" key="6">
    <source>
        <dbReference type="Proteomes" id="UP000240572"/>
    </source>
</evidence>
<dbReference type="RefSeq" id="WP_106524383.1">
    <property type="nucleotide sequence ID" value="NZ_PYGD01000009.1"/>
</dbReference>
<dbReference type="InterPro" id="IPR022719">
    <property type="entry name" value="Motility-assoc_prot_GldM_C"/>
</dbReference>
<evidence type="ECO:0000259" key="2">
    <source>
        <dbReference type="Pfam" id="PF12081"/>
    </source>
</evidence>
<evidence type="ECO:0000259" key="3">
    <source>
        <dbReference type="Pfam" id="PF21601"/>
    </source>
</evidence>
<evidence type="ECO:0000259" key="1">
    <source>
        <dbReference type="Pfam" id="PF12080"/>
    </source>
</evidence>
<organism evidence="5 6">
    <name type="scientific">Taibaiella chishuiensis</name>
    <dbReference type="NCBI Taxonomy" id="1434707"/>
    <lineage>
        <taxon>Bacteria</taxon>
        <taxon>Pseudomonadati</taxon>
        <taxon>Bacteroidota</taxon>
        <taxon>Chitinophagia</taxon>
        <taxon>Chitinophagales</taxon>
        <taxon>Chitinophagaceae</taxon>
        <taxon>Taibaiella</taxon>
    </lineage>
</organism>
<dbReference type="Pfam" id="PF21602">
    <property type="entry name" value="GldM_3rd"/>
    <property type="match status" value="1"/>
</dbReference>
<name>A0A2P8CYM3_9BACT</name>
<dbReference type="InterPro" id="IPR019859">
    <property type="entry name" value="Motility-assoc_prot_GldM"/>
</dbReference>
<feature type="domain" description="Gliding motility-associated protein GldM second immunoglobulin-like" evidence="4">
    <location>
        <begin position="326"/>
        <end position="392"/>
    </location>
</feature>
<dbReference type="InterPro" id="IPR022720">
    <property type="entry name" value="Motility-assoc_prot_GldM_N"/>
</dbReference>
<dbReference type="Pfam" id="PF21601">
    <property type="entry name" value="GldM_2nd"/>
    <property type="match status" value="1"/>
</dbReference>
<dbReference type="EMBL" id="PYGD01000009">
    <property type="protein sequence ID" value="PSK90037.1"/>
    <property type="molecule type" value="Genomic_DNA"/>
</dbReference>
<reference evidence="5 6" key="1">
    <citation type="submission" date="2018-03" db="EMBL/GenBank/DDBJ databases">
        <title>Genomic Encyclopedia of Type Strains, Phase III (KMG-III): the genomes of soil and plant-associated and newly described type strains.</title>
        <authorList>
            <person name="Whitman W."/>
        </authorList>
    </citation>
    <scope>NUCLEOTIDE SEQUENCE [LARGE SCALE GENOMIC DNA]</scope>
    <source>
        <strain evidence="5 6">CGMCC 1.12700</strain>
    </source>
</reference>
<dbReference type="AlphaFoldDB" id="A0A2P8CYM3"/>
<dbReference type="InterPro" id="IPR048406">
    <property type="entry name" value="GldM_Ig-like-2"/>
</dbReference>
<gene>
    <name evidence="5" type="ORF">B0I18_10942</name>
</gene>
<dbReference type="Pfam" id="PF12080">
    <property type="entry name" value="GldM_4th"/>
    <property type="match status" value="1"/>
</dbReference>
<feature type="domain" description="Gliding motility-associated protein GldM C-terminal" evidence="1">
    <location>
        <begin position="408"/>
        <end position="514"/>
    </location>
</feature>
<evidence type="ECO:0000259" key="4">
    <source>
        <dbReference type="Pfam" id="PF21602"/>
    </source>
</evidence>
<protein>
    <submittedName>
        <fullName evidence="5">Gliding motility-associated protein GldM</fullName>
    </submittedName>
</protein>
<dbReference type="NCBIfam" id="TIGR03517">
    <property type="entry name" value="GldM_gliding"/>
    <property type="match status" value="1"/>
</dbReference>
<dbReference type="InterPro" id="IPR048405">
    <property type="entry name" value="GldM_Ig-like-1"/>
</dbReference>
<dbReference type="OrthoDB" id="1490890at2"/>
<keyword evidence="6" id="KW-1185">Reference proteome</keyword>
<accession>A0A2P8CYM3</accession>